<feature type="non-terminal residue" evidence="3">
    <location>
        <position position="1"/>
    </location>
</feature>
<dbReference type="GO" id="GO:0007186">
    <property type="term" value="P:G protein-coupled receptor signaling pathway"/>
    <property type="evidence" value="ECO:0007669"/>
    <property type="project" value="TreeGrafter"/>
</dbReference>
<dbReference type="Proteomes" id="UP000634236">
    <property type="component" value="Unassembled WGS sequence"/>
</dbReference>
<proteinExistence type="predicted"/>
<dbReference type="AlphaFoldDB" id="A0A851K1U1"/>
<feature type="non-terminal residue" evidence="3">
    <location>
        <position position="219"/>
    </location>
</feature>
<feature type="compositionally biased region" description="Basic and acidic residues" evidence="1">
    <location>
        <begin position="117"/>
        <end position="131"/>
    </location>
</feature>
<dbReference type="PANTHER" id="PTHR45872">
    <property type="entry name" value="RHO GUANINE NUCLEOTIDE EXCHANGE FACTOR 2, ISOFORM D"/>
    <property type="match status" value="1"/>
</dbReference>
<comment type="caution">
    <text evidence="3">The sequence shown here is derived from an EMBL/GenBank/DDBJ whole genome shotgun (WGS) entry which is preliminary data.</text>
</comment>
<dbReference type="EMBL" id="WBNB01000193">
    <property type="protein sequence ID" value="NXB83788.1"/>
    <property type="molecule type" value="Genomic_DNA"/>
</dbReference>
<name>A0A851K1U1_VIDCH</name>
<evidence type="ECO:0000259" key="2">
    <source>
        <dbReference type="Pfam" id="PF09128"/>
    </source>
</evidence>
<dbReference type="InterPro" id="IPR036305">
    <property type="entry name" value="RGS_sf"/>
</dbReference>
<sequence length="219" mass="24211">YPVFSPCSRSRCRYPVFLPAQDPEVRKHAAQILRNMLRQEEAELQRCQALLQRQPGAAVGRQLEAARRRLGQLQLKVQQEARGAAALGARPVEGEFLRSLAGPGSGSPQLPGRCPRHPRDADPESGPERGSARPQIIGPEEDCEPGSVSNESDSVFQDLGILKSRPAHLAVFLRFLFSQADPTPLLFHLCSEVCCQLSNPRDSRALGRNIWNIFLDRSA</sequence>
<reference evidence="3" key="1">
    <citation type="submission" date="2019-09" db="EMBL/GenBank/DDBJ databases">
        <title>Bird 10,000 Genomes (B10K) Project - Family phase.</title>
        <authorList>
            <person name="Zhang G."/>
        </authorList>
    </citation>
    <scope>NUCLEOTIDE SEQUENCE</scope>
    <source>
        <strain evidence="3">OUT-0048</strain>
        <tissue evidence="3">Muscle</tissue>
    </source>
</reference>
<feature type="domain" description="Regulator of G protein signalling-like" evidence="2">
    <location>
        <begin position="153"/>
        <end position="219"/>
    </location>
</feature>
<dbReference type="Pfam" id="PF09128">
    <property type="entry name" value="RGS-like"/>
    <property type="match status" value="1"/>
</dbReference>
<dbReference type="Gene3D" id="1.10.167.10">
    <property type="entry name" value="Regulator of G-protein Signalling 4, domain 2"/>
    <property type="match status" value="1"/>
</dbReference>
<dbReference type="GO" id="GO:0005737">
    <property type="term" value="C:cytoplasm"/>
    <property type="evidence" value="ECO:0007669"/>
    <property type="project" value="InterPro"/>
</dbReference>
<organism evidence="3 4">
    <name type="scientific">Vidua chalybeata</name>
    <name type="common">Village indigobird</name>
    <dbReference type="NCBI Taxonomy" id="81927"/>
    <lineage>
        <taxon>Eukaryota</taxon>
        <taxon>Metazoa</taxon>
        <taxon>Chordata</taxon>
        <taxon>Craniata</taxon>
        <taxon>Vertebrata</taxon>
        <taxon>Euteleostomi</taxon>
        <taxon>Archelosauria</taxon>
        <taxon>Archosauria</taxon>
        <taxon>Dinosauria</taxon>
        <taxon>Saurischia</taxon>
        <taxon>Theropoda</taxon>
        <taxon>Coelurosauria</taxon>
        <taxon>Aves</taxon>
        <taxon>Neognathae</taxon>
        <taxon>Neoaves</taxon>
        <taxon>Telluraves</taxon>
        <taxon>Australaves</taxon>
        <taxon>Passeriformes</taxon>
        <taxon>Passeroidea</taxon>
        <taxon>Estrildidae</taxon>
        <taxon>Viduinae</taxon>
        <taxon>Vidua</taxon>
    </lineage>
</organism>
<dbReference type="PANTHER" id="PTHR45872:SF1">
    <property type="entry name" value="RHO GUANINE NUCLEOTIDE EXCHANGE FACTOR 11"/>
    <property type="match status" value="1"/>
</dbReference>
<accession>A0A851K1U1</accession>
<evidence type="ECO:0000313" key="3">
    <source>
        <dbReference type="EMBL" id="NXB83788.1"/>
    </source>
</evidence>
<gene>
    <name evidence="3" type="primary">Arhgef11</name>
    <name evidence="3" type="ORF">VIDCHA_R16153</name>
</gene>
<dbReference type="GO" id="GO:0005085">
    <property type="term" value="F:guanyl-nucleotide exchange factor activity"/>
    <property type="evidence" value="ECO:0007669"/>
    <property type="project" value="InterPro"/>
</dbReference>
<evidence type="ECO:0000256" key="1">
    <source>
        <dbReference type="SAM" id="MobiDB-lite"/>
    </source>
</evidence>
<dbReference type="GO" id="GO:0001664">
    <property type="term" value="F:G protein-coupled receptor binding"/>
    <property type="evidence" value="ECO:0007669"/>
    <property type="project" value="TreeGrafter"/>
</dbReference>
<keyword evidence="4" id="KW-1185">Reference proteome</keyword>
<feature type="region of interest" description="Disordered" evidence="1">
    <location>
        <begin position="97"/>
        <end position="151"/>
    </location>
</feature>
<dbReference type="InterPro" id="IPR015212">
    <property type="entry name" value="RGS-like_dom"/>
</dbReference>
<dbReference type="SUPFAM" id="SSF48097">
    <property type="entry name" value="Regulator of G-protein signaling, RGS"/>
    <property type="match status" value="1"/>
</dbReference>
<dbReference type="InterPro" id="IPR044926">
    <property type="entry name" value="RGS_subdomain_2"/>
</dbReference>
<protein>
    <submittedName>
        <fullName evidence="3">ARHGB factor</fullName>
    </submittedName>
</protein>
<evidence type="ECO:0000313" key="4">
    <source>
        <dbReference type="Proteomes" id="UP000634236"/>
    </source>
</evidence>